<accession>A0ABW1XC96</accession>
<proteinExistence type="predicted"/>
<dbReference type="Proteomes" id="UP001596305">
    <property type="component" value="Unassembled WGS sequence"/>
</dbReference>
<dbReference type="RefSeq" id="WP_204809315.1">
    <property type="nucleotide sequence ID" value="NZ_BAAAIY010000003.1"/>
</dbReference>
<organism evidence="1 2">
    <name type="scientific">Oerskovia paurometabola</name>
    <dbReference type="NCBI Taxonomy" id="162170"/>
    <lineage>
        <taxon>Bacteria</taxon>
        <taxon>Bacillati</taxon>
        <taxon>Actinomycetota</taxon>
        <taxon>Actinomycetes</taxon>
        <taxon>Micrococcales</taxon>
        <taxon>Cellulomonadaceae</taxon>
        <taxon>Oerskovia</taxon>
    </lineage>
</organism>
<dbReference type="EMBL" id="JBHSTM010000004">
    <property type="protein sequence ID" value="MFC6424680.1"/>
    <property type="molecule type" value="Genomic_DNA"/>
</dbReference>
<name>A0ABW1XC96_9CELL</name>
<evidence type="ECO:0000313" key="2">
    <source>
        <dbReference type="Proteomes" id="UP001596305"/>
    </source>
</evidence>
<reference evidence="2" key="1">
    <citation type="journal article" date="2019" name="Int. J. Syst. Evol. Microbiol.">
        <title>The Global Catalogue of Microorganisms (GCM) 10K type strain sequencing project: providing services to taxonomists for standard genome sequencing and annotation.</title>
        <authorList>
            <consortium name="The Broad Institute Genomics Platform"/>
            <consortium name="The Broad Institute Genome Sequencing Center for Infectious Disease"/>
            <person name="Wu L."/>
            <person name="Ma J."/>
        </authorList>
    </citation>
    <scope>NUCLEOTIDE SEQUENCE [LARGE SCALE GENOMIC DNA]</scope>
    <source>
        <strain evidence="2">CCUG 47105</strain>
    </source>
</reference>
<keyword evidence="2" id="KW-1185">Reference proteome</keyword>
<protein>
    <submittedName>
        <fullName evidence="1">Uncharacterized protein</fullName>
    </submittedName>
</protein>
<comment type="caution">
    <text evidence="1">The sequence shown here is derived from an EMBL/GenBank/DDBJ whole genome shotgun (WGS) entry which is preliminary data.</text>
</comment>
<evidence type="ECO:0000313" key="1">
    <source>
        <dbReference type="EMBL" id="MFC6424680.1"/>
    </source>
</evidence>
<sequence>MTAPIDRAGAAIESTIRSHTDPTEIAPGISAPYFGATMPDLARAAFDSIDVAELARGIDPEAFEEHAIEARQPLAAIQWAARRKIALDHAGAAKVHLTTPPALAAGAG</sequence>
<gene>
    <name evidence="1" type="ORF">ACFP71_07580</name>
</gene>